<feature type="transmembrane region" description="Helical" evidence="8">
    <location>
        <begin position="74"/>
        <end position="91"/>
    </location>
</feature>
<evidence type="ECO:0000256" key="2">
    <source>
        <dbReference type="ARBA" id="ARBA00010110"/>
    </source>
</evidence>
<feature type="transmembrane region" description="Helical" evidence="8">
    <location>
        <begin position="230"/>
        <end position="251"/>
    </location>
</feature>
<evidence type="ECO:0000313" key="10">
    <source>
        <dbReference type="Proteomes" id="UP000280307"/>
    </source>
</evidence>
<feature type="transmembrane region" description="Helical" evidence="8">
    <location>
        <begin position="263"/>
        <end position="285"/>
    </location>
</feature>
<organism evidence="9 10">
    <name type="scientific">Candidatus Viridilinea halotolerans</name>
    <dbReference type="NCBI Taxonomy" id="2491704"/>
    <lineage>
        <taxon>Bacteria</taxon>
        <taxon>Bacillati</taxon>
        <taxon>Chloroflexota</taxon>
        <taxon>Chloroflexia</taxon>
        <taxon>Chloroflexales</taxon>
        <taxon>Chloroflexineae</taxon>
        <taxon>Oscillochloridaceae</taxon>
        <taxon>Candidatus Viridilinea</taxon>
    </lineage>
</organism>
<comment type="similarity">
    <text evidence="2">Belongs to the arsenical resistance-3 (ACR3) (TC 2.A.59) family.</text>
</comment>
<name>A0A426U5S5_9CHLR</name>
<comment type="caution">
    <text evidence="9">The sequence shown here is derived from an EMBL/GenBank/DDBJ whole genome shotgun (WGS) entry which is preliminary data.</text>
</comment>
<evidence type="ECO:0000256" key="4">
    <source>
        <dbReference type="ARBA" id="ARBA00022475"/>
    </source>
</evidence>
<evidence type="ECO:0000256" key="3">
    <source>
        <dbReference type="ARBA" id="ARBA00022448"/>
    </source>
</evidence>
<keyword evidence="6 8" id="KW-1133">Transmembrane helix</keyword>
<dbReference type="InterPro" id="IPR038770">
    <property type="entry name" value="Na+/solute_symporter_sf"/>
</dbReference>
<dbReference type="AlphaFoldDB" id="A0A426U5S5"/>
<dbReference type="InterPro" id="IPR002657">
    <property type="entry name" value="BilAc:Na_symport/Acr3"/>
</dbReference>
<feature type="transmembrane region" description="Helical" evidence="8">
    <location>
        <begin position="291"/>
        <end position="310"/>
    </location>
</feature>
<comment type="subcellular location">
    <subcellularLocation>
        <location evidence="1">Cell membrane</location>
        <topology evidence="1">Multi-pass membrane protein</topology>
    </subcellularLocation>
</comment>
<evidence type="ECO:0000256" key="6">
    <source>
        <dbReference type="ARBA" id="ARBA00022989"/>
    </source>
</evidence>
<feature type="transmembrane region" description="Helical" evidence="8">
    <location>
        <begin position="200"/>
        <end position="218"/>
    </location>
</feature>
<reference evidence="9 10" key="1">
    <citation type="submission" date="2018-12" db="EMBL/GenBank/DDBJ databases">
        <title>Genome Sequence of Candidatus Viridilinea halotolerans isolated from saline sulfide-rich spring.</title>
        <authorList>
            <person name="Grouzdev D.S."/>
            <person name="Burganskaya E.I."/>
            <person name="Krutkina M.S."/>
            <person name="Sukhacheva M.V."/>
            <person name="Gorlenko V.M."/>
        </authorList>
    </citation>
    <scope>NUCLEOTIDE SEQUENCE [LARGE SCALE GENOMIC DNA]</scope>
    <source>
        <strain evidence="9">Chok-6</strain>
    </source>
</reference>
<dbReference type="Proteomes" id="UP000280307">
    <property type="component" value="Unassembled WGS sequence"/>
</dbReference>
<dbReference type="GO" id="GO:0015104">
    <property type="term" value="F:antimonite transmembrane transporter activity"/>
    <property type="evidence" value="ECO:0007669"/>
    <property type="project" value="TreeGrafter"/>
</dbReference>
<evidence type="ECO:0000256" key="7">
    <source>
        <dbReference type="ARBA" id="ARBA00023136"/>
    </source>
</evidence>
<dbReference type="EMBL" id="RSAS01000197">
    <property type="protein sequence ID" value="RRR75320.1"/>
    <property type="molecule type" value="Genomic_DNA"/>
</dbReference>
<dbReference type="Pfam" id="PF01758">
    <property type="entry name" value="SBF"/>
    <property type="match status" value="1"/>
</dbReference>
<feature type="transmembrane region" description="Helical" evidence="8">
    <location>
        <begin position="35"/>
        <end position="54"/>
    </location>
</feature>
<keyword evidence="4" id="KW-1003">Cell membrane</keyword>
<protein>
    <submittedName>
        <fullName evidence="9">Arsenic resistance protein</fullName>
    </submittedName>
</protein>
<dbReference type="GO" id="GO:0005886">
    <property type="term" value="C:plasma membrane"/>
    <property type="evidence" value="ECO:0007669"/>
    <property type="project" value="UniProtKB-SubCell"/>
</dbReference>
<keyword evidence="7 8" id="KW-0472">Membrane</keyword>
<gene>
    <name evidence="9" type="ORF">EI684_05000</name>
</gene>
<dbReference type="PANTHER" id="PTHR43057">
    <property type="entry name" value="ARSENITE EFFLUX TRANSPORTER"/>
    <property type="match status" value="1"/>
</dbReference>
<proteinExistence type="inferred from homology"/>
<dbReference type="InterPro" id="IPR004706">
    <property type="entry name" value="Arsenical-R_Acr3"/>
</dbReference>
<evidence type="ECO:0000313" key="9">
    <source>
        <dbReference type="EMBL" id="RRR75320.1"/>
    </source>
</evidence>
<sequence>MWKLLAFLQKNLVWSIPAALLLGLLYGSWVDAAPLRMLIIPLTFLMVYPMMVTLDLKQLAVGGDLRLQMVTQGLNFGVIPFLGFAIGNLFFANQPMIIVGLLLTALLPTSGMTISWTGFAKGNTLAAVRMTVLGLLLGSLATPIYLKLLMGTSIDVPMGDIFSQIVMIVFLPMVAGYLTQRLLIRTYGMQRYNSELKAKFPPLSSLGVVGVVFIAMALKAQTIISNPALLLQLLLPLLLLYGLNFLLSTLIGKFLFNRGDGIALVYGSVMRNLSIALAVAMTAFGSDGAEIALIIALAYIIQVQAAAWYVKFTDRIFGQAPVKPPVVQAGKP</sequence>
<dbReference type="GO" id="GO:0015105">
    <property type="term" value="F:arsenite transmembrane transporter activity"/>
    <property type="evidence" value="ECO:0007669"/>
    <property type="project" value="TreeGrafter"/>
</dbReference>
<feature type="transmembrane region" description="Helical" evidence="8">
    <location>
        <begin position="97"/>
        <end position="119"/>
    </location>
</feature>
<dbReference type="Gene3D" id="1.20.1530.20">
    <property type="match status" value="1"/>
</dbReference>
<feature type="transmembrane region" description="Helical" evidence="8">
    <location>
        <begin position="161"/>
        <end position="179"/>
    </location>
</feature>
<keyword evidence="3" id="KW-0813">Transport</keyword>
<evidence type="ECO:0000256" key="5">
    <source>
        <dbReference type="ARBA" id="ARBA00022692"/>
    </source>
</evidence>
<keyword evidence="5 8" id="KW-0812">Transmembrane</keyword>
<evidence type="ECO:0000256" key="1">
    <source>
        <dbReference type="ARBA" id="ARBA00004651"/>
    </source>
</evidence>
<evidence type="ECO:0000256" key="8">
    <source>
        <dbReference type="SAM" id="Phobius"/>
    </source>
</evidence>
<feature type="transmembrane region" description="Helical" evidence="8">
    <location>
        <begin position="126"/>
        <end position="146"/>
    </location>
</feature>
<feature type="transmembrane region" description="Helical" evidence="8">
    <location>
        <begin position="12"/>
        <end position="29"/>
    </location>
</feature>
<accession>A0A426U5S5</accession>
<dbReference type="GO" id="GO:0015297">
    <property type="term" value="F:antiporter activity"/>
    <property type="evidence" value="ECO:0007669"/>
    <property type="project" value="InterPro"/>
</dbReference>
<dbReference type="PANTHER" id="PTHR43057:SF1">
    <property type="entry name" value="ARSENICAL-RESISTANCE PROTEIN 3"/>
    <property type="match status" value="1"/>
</dbReference>